<accession>A0A3Q0JGH5</accession>
<dbReference type="AlphaFoldDB" id="A0A3Q0JGH5"/>
<feature type="compositionally biased region" description="Low complexity" evidence="1">
    <location>
        <begin position="67"/>
        <end position="126"/>
    </location>
</feature>
<proteinExistence type="predicted"/>
<feature type="region of interest" description="Disordered" evidence="1">
    <location>
        <begin position="51"/>
        <end position="131"/>
    </location>
</feature>
<organism evidence="2 3">
    <name type="scientific">Diaphorina citri</name>
    <name type="common">Asian citrus psyllid</name>
    <dbReference type="NCBI Taxonomy" id="121845"/>
    <lineage>
        <taxon>Eukaryota</taxon>
        <taxon>Metazoa</taxon>
        <taxon>Ecdysozoa</taxon>
        <taxon>Arthropoda</taxon>
        <taxon>Hexapoda</taxon>
        <taxon>Insecta</taxon>
        <taxon>Pterygota</taxon>
        <taxon>Neoptera</taxon>
        <taxon>Paraneoptera</taxon>
        <taxon>Hemiptera</taxon>
        <taxon>Sternorrhyncha</taxon>
        <taxon>Psylloidea</taxon>
        <taxon>Psyllidae</taxon>
        <taxon>Diaphorininae</taxon>
        <taxon>Diaphorina</taxon>
    </lineage>
</organism>
<dbReference type="Proteomes" id="UP000079169">
    <property type="component" value="Unplaced"/>
</dbReference>
<evidence type="ECO:0000313" key="3">
    <source>
        <dbReference type="RefSeq" id="XP_026687546.1"/>
    </source>
</evidence>
<dbReference type="SUPFAM" id="SSF100910">
    <property type="entry name" value="Chemosensory protein Csp2"/>
    <property type="match status" value="1"/>
</dbReference>
<sequence length="165" mass="17306">KREGGEEKRKKCQYEVQIFTHSFILLSQLSSTTLCLCSSLLIVAVHSAVTPKPADSKPTIDTDADPAKPAVTSSTSSTSSSSKSAAKSVTPKSAPAVKSEAPAKSEPAAKSATKAPAAAPSKATSSVSDDELDKLLQDRRYLSRQLKCALGEGVCDPVGRRLKCK</sequence>
<dbReference type="GeneID" id="103520746"/>
<dbReference type="PaxDb" id="121845-A0A3Q0JGH5"/>
<protein>
    <submittedName>
        <fullName evidence="3">Uncharacterized protein</fullName>
    </submittedName>
</protein>
<dbReference type="InterPro" id="IPR036682">
    <property type="entry name" value="OS_D_A10/PebIII_sf"/>
</dbReference>
<evidence type="ECO:0000313" key="2">
    <source>
        <dbReference type="Proteomes" id="UP000079169"/>
    </source>
</evidence>
<evidence type="ECO:0000256" key="1">
    <source>
        <dbReference type="SAM" id="MobiDB-lite"/>
    </source>
</evidence>
<feature type="non-terminal residue" evidence="3">
    <location>
        <position position="1"/>
    </location>
</feature>
<dbReference type="RefSeq" id="XP_026687546.1">
    <property type="nucleotide sequence ID" value="XM_026831745.1"/>
</dbReference>
<dbReference type="KEGG" id="dci:103520746"/>
<keyword evidence="2" id="KW-1185">Reference proteome</keyword>
<gene>
    <name evidence="3" type="primary">LOC103520746</name>
</gene>
<reference evidence="3" key="1">
    <citation type="submission" date="2025-08" db="UniProtKB">
        <authorList>
            <consortium name="RefSeq"/>
        </authorList>
    </citation>
    <scope>IDENTIFICATION</scope>
</reference>
<name>A0A3Q0JGH5_DIACI</name>